<dbReference type="PANTHER" id="PTHR31793">
    <property type="entry name" value="4-HYDROXYBENZOYL-COA THIOESTERASE FAMILY MEMBER"/>
    <property type="match status" value="1"/>
</dbReference>
<protein>
    <submittedName>
        <fullName evidence="3">Thioesterase superfamily protein</fullName>
    </submittedName>
</protein>
<keyword evidence="2" id="KW-0378">Hydrolase</keyword>
<name>Q01U17_SOLUE</name>
<dbReference type="GO" id="GO:0047617">
    <property type="term" value="F:fatty acyl-CoA hydrolase activity"/>
    <property type="evidence" value="ECO:0007669"/>
    <property type="project" value="TreeGrafter"/>
</dbReference>
<dbReference type="PANTHER" id="PTHR31793:SF27">
    <property type="entry name" value="NOVEL THIOESTERASE SUPERFAMILY DOMAIN AND SAPOSIN A-TYPE DOMAIN CONTAINING PROTEIN (0610012H03RIK)"/>
    <property type="match status" value="1"/>
</dbReference>
<dbReference type="CDD" id="cd00586">
    <property type="entry name" value="4HBT"/>
    <property type="match status" value="1"/>
</dbReference>
<dbReference type="InParanoid" id="Q01U17"/>
<sequence>MGRTITLSLTDGSRRPPGCAELQSIFPMTPVNETRLRVRYAETDQMGVVYYANYLVWMEVGRVELCKACGFNYREMEAEDGIFLAVAESHCRYRSPARFDDEVTVRTWIETANTRMVTFAYEMRVADRRVATGTTRHVFVSRAMRPTHLPEKYHALFGV</sequence>
<dbReference type="SUPFAM" id="SSF54637">
    <property type="entry name" value="Thioesterase/thiol ester dehydrase-isomerase"/>
    <property type="match status" value="1"/>
</dbReference>
<dbReference type="InterPro" id="IPR050563">
    <property type="entry name" value="4-hydroxybenzoyl-CoA_TE"/>
</dbReference>
<dbReference type="InterPro" id="IPR029069">
    <property type="entry name" value="HotDog_dom_sf"/>
</dbReference>
<evidence type="ECO:0000256" key="1">
    <source>
        <dbReference type="ARBA" id="ARBA00005953"/>
    </source>
</evidence>
<dbReference type="Pfam" id="PF13279">
    <property type="entry name" value="4HBT_2"/>
    <property type="match status" value="1"/>
</dbReference>
<gene>
    <name evidence="3" type="ordered locus">Acid_5912</name>
</gene>
<evidence type="ECO:0000256" key="2">
    <source>
        <dbReference type="ARBA" id="ARBA00022801"/>
    </source>
</evidence>
<dbReference type="KEGG" id="sus:Acid_5912"/>
<dbReference type="HOGENOM" id="CLU_101141_3_3_0"/>
<dbReference type="PIRSF" id="PIRSF003230">
    <property type="entry name" value="YbgC"/>
    <property type="match status" value="1"/>
</dbReference>
<dbReference type="EMBL" id="CP000473">
    <property type="protein sequence ID" value="ABJ86853.1"/>
    <property type="molecule type" value="Genomic_DNA"/>
</dbReference>
<dbReference type="STRING" id="234267.Acid_5912"/>
<dbReference type="AlphaFoldDB" id="Q01U17"/>
<organism evidence="3">
    <name type="scientific">Solibacter usitatus (strain Ellin6076)</name>
    <dbReference type="NCBI Taxonomy" id="234267"/>
    <lineage>
        <taxon>Bacteria</taxon>
        <taxon>Pseudomonadati</taxon>
        <taxon>Acidobacteriota</taxon>
        <taxon>Terriglobia</taxon>
        <taxon>Bryobacterales</taxon>
        <taxon>Solibacteraceae</taxon>
        <taxon>Candidatus Solibacter</taxon>
    </lineage>
</organism>
<accession>Q01U17</accession>
<dbReference type="InterPro" id="IPR006684">
    <property type="entry name" value="YbgC/YbaW"/>
</dbReference>
<dbReference type="Gene3D" id="3.10.129.10">
    <property type="entry name" value="Hotdog Thioesterase"/>
    <property type="match status" value="1"/>
</dbReference>
<reference evidence="3" key="1">
    <citation type="submission" date="2006-10" db="EMBL/GenBank/DDBJ databases">
        <title>Complete sequence of Solibacter usitatus Ellin6076.</title>
        <authorList>
            <consortium name="US DOE Joint Genome Institute"/>
            <person name="Copeland A."/>
            <person name="Lucas S."/>
            <person name="Lapidus A."/>
            <person name="Barry K."/>
            <person name="Detter J.C."/>
            <person name="Glavina del Rio T."/>
            <person name="Hammon N."/>
            <person name="Israni S."/>
            <person name="Dalin E."/>
            <person name="Tice H."/>
            <person name="Pitluck S."/>
            <person name="Thompson L.S."/>
            <person name="Brettin T."/>
            <person name="Bruce D."/>
            <person name="Han C."/>
            <person name="Tapia R."/>
            <person name="Gilna P."/>
            <person name="Schmutz J."/>
            <person name="Larimer F."/>
            <person name="Land M."/>
            <person name="Hauser L."/>
            <person name="Kyrpides N."/>
            <person name="Mikhailova N."/>
            <person name="Janssen P.H."/>
            <person name="Kuske C.R."/>
            <person name="Richardson P."/>
        </authorList>
    </citation>
    <scope>NUCLEOTIDE SEQUENCE</scope>
    <source>
        <strain evidence="3">Ellin6076</strain>
    </source>
</reference>
<comment type="similarity">
    <text evidence="1">Belongs to the 4-hydroxybenzoyl-CoA thioesterase family.</text>
</comment>
<dbReference type="FunCoup" id="Q01U17">
    <property type="interactions" value="207"/>
</dbReference>
<dbReference type="eggNOG" id="COG0824">
    <property type="taxonomic scope" value="Bacteria"/>
</dbReference>
<proteinExistence type="inferred from homology"/>
<dbReference type="NCBIfam" id="TIGR00051">
    <property type="entry name" value="YbgC/FadM family acyl-CoA thioesterase"/>
    <property type="match status" value="1"/>
</dbReference>
<evidence type="ECO:0000313" key="3">
    <source>
        <dbReference type="EMBL" id="ABJ86853.1"/>
    </source>
</evidence>